<feature type="signal peptide" evidence="2">
    <location>
        <begin position="1"/>
        <end position="18"/>
    </location>
</feature>
<dbReference type="PANTHER" id="PTHR15337:SF11">
    <property type="entry name" value="THIOREDOXIN DOMAIN-CONTAINING PROTEIN"/>
    <property type="match status" value="1"/>
</dbReference>
<dbReference type="PROSITE" id="PS51352">
    <property type="entry name" value="THIOREDOXIN_2"/>
    <property type="match status" value="1"/>
</dbReference>
<reference evidence="4 5" key="1">
    <citation type="journal article" date="2012" name="J. Bacteriol.">
        <title>Complete Genome Sequence of Flavobacterium indicum GPSTA100-9T, Isolated from Warm Spring Water.</title>
        <authorList>
            <person name="Barbier P."/>
            <person name="Houel A."/>
            <person name="Loux V."/>
            <person name="Poulain J."/>
            <person name="Bernardet J.F."/>
            <person name="Touchon M."/>
            <person name="Duchaud E."/>
        </authorList>
    </citation>
    <scope>NUCLEOTIDE SEQUENCE [LARGE SCALE GENOMIC DNA]</scope>
    <source>
        <strain evidence="5">DSM 17447 / CIP 109464 / GPTSA100-9</strain>
    </source>
</reference>
<dbReference type="STRING" id="1094466.KQS_01530"/>
<evidence type="ECO:0000313" key="4">
    <source>
        <dbReference type="EMBL" id="CCG52299.1"/>
    </source>
</evidence>
<dbReference type="OrthoDB" id="981626at2"/>
<dbReference type="KEGG" id="fin:KQS_01530"/>
<feature type="domain" description="Thioredoxin" evidence="3">
    <location>
        <begin position="10"/>
        <end position="148"/>
    </location>
</feature>
<evidence type="ECO:0000256" key="2">
    <source>
        <dbReference type="SAM" id="SignalP"/>
    </source>
</evidence>
<dbReference type="SUPFAM" id="SSF52833">
    <property type="entry name" value="Thioredoxin-like"/>
    <property type="match status" value="1"/>
</dbReference>
<keyword evidence="5" id="KW-1185">Reference proteome</keyword>
<accession>H8XP32</accession>
<protein>
    <submittedName>
        <fullName evidence="4">Thioredoxin family protein</fullName>
    </submittedName>
</protein>
<organism evidence="4 5">
    <name type="scientific">Flavobacterium indicum (strain DSM 17447 / CIP 109464 / GPTSA100-9)</name>
    <dbReference type="NCBI Taxonomy" id="1094466"/>
    <lineage>
        <taxon>Bacteria</taxon>
        <taxon>Pseudomonadati</taxon>
        <taxon>Bacteroidota</taxon>
        <taxon>Flavobacteriia</taxon>
        <taxon>Flavobacteriales</taxon>
        <taxon>Flavobacteriaceae</taxon>
        <taxon>Flavobacterium</taxon>
    </lineage>
</organism>
<name>H8XP32_FLAIG</name>
<dbReference type="HOGENOM" id="CLU_090389_8_1_10"/>
<reference evidence="5" key="2">
    <citation type="submission" date="2012-03" db="EMBL/GenBank/DDBJ databases">
        <title>Complete genome sequence of Flavobacterium indicum GPTSA100-9T, isolated from warm spring water.</title>
        <authorList>
            <person name="Barbier P."/>
            <person name="Houel A."/>
            <person name="Loux V."/>
            <person name="Poulain J."/>
            <person name="Bernardet J.-F."/>
            <person name="Touchon M."/>
            <person name="Duchaud E."/>
        </authorList>
    </citation>
    <scope>NUCLEOTIDE SEQUENCE [LARGE SCALE GENOMIC DNA]</scope>
    <source>
        <strain evidence="5">DSM 17447 / CIP 109464 / GPTSA100-9</strain>
    </source>
</reference>
<feature type="chain" id="PRO_5003616746" evidence="2">
    <location>
        <begin position="19"/>
        <end position="154"/>
    </location>
</feature>
<proteinExistence type="predicted"/>
<dbReference type="EMBL" id="HE774682">
    <property type="protein sequence ID" value="CCG52299.1"/>
    <property type="molecule type" value="Genomic_DNA"/>
</dbReference>
<dbReference type="Proteomes" id="UP000007599">
    <property type="component" value="Chromosome I"/>
</dbReference>
<dbReference type="AlphaFoldDB" id="H8XP32"/>
<evidence type="ECO:0000259" key="3">
    <source>
        <dbReference type="PROSITE" id="PS51352"/>
    </source>
</evidence>
<dbReference type="InterPro" id="IPR051099">
    <property type="entry name" value="AGR/TXD"/>
</dbReference>
<dbReference type="eggNOG" id="COG0526">
    <property type="taxonomic scope" value="Bacteria"/>
</dbReference>
<evidence type="ECO:0000256" key="1">
    <source>
        <dbReference type="ARBA" id="ARBA00022729"/>
    </source>
</evidence>
<evidence type="ECO:0000313" key="5">
    <source>
        <dbReference type="Proteomes" id="UP000007599"/>
    </source>
</evidence>
<dbReference type="RefSeq" id="WP_014387443.1">
    <property type="nucleotide sequence ID" value="NC_017025.1"/>
</dbReference>
<dbReference type="Gene3D" id="3.40.30.10">
    <property type="entry name" value="Glutaredoxin"/>
    <property type="match status" value="1"/>
</dbReference>
<dbReference type="Pfam" id="PF13899">
    <property type="entry name" value="Thioredoxin_7"/>
    <property type="match status" value="1"/>
</dbReference>
<dbReference type="InterPro" id="IPR036249">
    <property type="entry name" value="Thioredoxin-like_sf"/>
</dbReference>
<dbReference type="PANTHER" id="PTHR15337">
    <property type="entry name" value="ANTERIOR GRADIENT PROTEIN-RELATED"/>
    <property type="match status" value="1"/>
</dbReference>
<dbReference type="PATRIC" id="fig|1094466.5.peg.301"/>
<gene>
    <name evidence="4" type="ordered locus">KQS_01530</name>
</gene>
<sequence length="154" mass="17487">MKKFILLTILFFGISVNAQELTWHTDMTKATEIAIKEKKPLLLFFTGSDWCGWCIRLQKEVLKTPEFAKWANENVVLVELDFPRRTPQDEALKIQNSQLAQSFGVQGFPTLYFVTPTKNAENKVNLNNFGSQGYVAGGPTKWLEGANQIMKNKS</sequence>
<keyword evidence="1 2" id="KW-0732">Signal</keyword>
<dbReference type="InterPro" id="IPR013766">
    <property type="entry name" value="Thioredoxin_domain"/>
</dbReference>